<protein>
    <submittedName>
        <fullName evidence="1">Protein SIEL</fullName>
    </submittedName>
</protein>
<sequence>MRRMAESYGGDSVDRQGMIILGLGSRIRPINLLFLFCFIYLFFSHTACVYASFFHINCQLTGVLGGHVPLGVCSGTVPQNSSPSSRIASGNFTAHANSINGATTWRQIRANSQRTHKRLHFSASPISRSISHPQPFHLRLHHLFSPPNPISLSTTRPRPSLSPPHSLSPTSLPTAATFHSIFHPDRSFSLLCNPTSTRTLAASLSVLASIAESNQTLASDLSELSESLFLKLCFFPSVSVRHWLLLNAERFWIRPPLLLTVFLGFTKDPYPYVRRVALDGLFGLCKSIVVEDCTLVESCYCRGVELLSDMEDCVRSSAVRAVTQWGQLLVALNHDDNKRDLSNALFIQLCSMVRDMNVKVRVEAFDALGEIGMVSEDILLQTLSKKVHSGIKGKAYPGLCSGKPFDIPASSAAGAILHGLEDEFCEVRKSACHSIQTLGILSADFSGEALTLLVDVLNDDSMVVRLQALETMRCMALFDHLKVQETHMHMFLSTLVDSSALVRSAARNVLRVIKLNDIAMFKLSVDGLLENLEMYPQDEGDVFSVIFNIGRCHGNFAVDITERVSDEIEPSFGGKLGFDSRRVAALLVLAISAPLSNEQRTCSTPQRIFSYAVTLLGRISHALSDVMDQNTLLAYLSHCSSSIVISAAEFDFKKKEPFLPLEDGVPNNGSDIPAVDLILEKVKDIWQLIQLGCTGEVLKTLRSWKNVLATFTTGSSPGSIAFMLQYLRVVKLMAKIWLHFISPRKVCLYGMGEVGLLLGKLDTTLREMRYRFIGLSKEEELHVLELILLNFILRLSSVEVYCDFTTLKNLHSTLSRVEFLHEELSIQPSNFVTELKKSLHEIGFSTDGPFYTPFLIQKLVEFFSLKQFVFCGKLKHIMAELDVHDNDFENPFHFISGLPVGIPLEITLYNISRENRLWLQLAVDETLTEFVFLDLERFGGSNQIRKFTFIAPFYKTPKANSFSMGVYIGMECLSEDVYSFKRRGGPKRELVFLCKEKEVFLSMGVKE</sequence>
<keyword evidence="2" id="KW-1185">Reference proteome</keyword>
<proteinExistence type="predicted"/>
<dbReference type="EMBL" id="CM045761">
    <property type="protein sequence ID" value="KAI8015230.1"/>
    <property type="molecule type" value="Genomic_DNA"/>
</dbReference>
<comment type="caution">
    <text evidence="1">The sequence shown here is derived from an EMBL/GenBank/DDBJ whole genome shotgun (WGS) entry which is preliminary data.</text>
</comment>
<reference evidence="1 2" key="1">
    <citation type="journal article" date="2022" name="Plant J.">
        <title>Chromosome-level genome of Camellia lanceoleosa provides a valuable resource for understanding genome evolution and self-incompatibility.</title>
        <authorList>
            <person name="Gong W."/>
            <person name="Xiao S."/>
            <person name="Wang L."/>
            <person name="Liao Z."/>
            <person name="Chang Y."/>
            <person name="Mo W."/>
            <person name="Hu G."/>
            <person name="Li W."/>
            <person name="Zhao G."/>
            <person name="Zhu H."/>
            <person name="Hu X."/>
            <person name="Ji K."/>
            <person name="Xiang X."/>
            <person name="Song Q."/>
            <person name="Yuan D."/>
            <person name="Jin S."/>
            <person name="Zhang L."/>
        </authorList>
    </citation>
    <scope>NUCLEOTIDE SEQUENCE [LARGE SCALE GENOMIC DNA]</scope>
    <source>
        <strain evidence="1">SQ_2022a</strain>
    </source>
</reference>
<accession>A0ACC0HPV1</accession>
<dbReference type="Proteomes" id="UP001060215">
    <property type="component" value="Chromosome 4"/>
</dbReference>
<gene>
    <name evidence="1" type="ORF">LOK49_LG05G00163</name>
</gene>
<evidence type="ECO:0000313" key="1">
    <source>
        <dbReference type="EMBL" id="KAI8015230.1"/>
    </source>
</evidence>
<organism evidence="1 2">
    <name type="scientific">Camellia lanceoleosa</name>
    <dbReference type="NCBI Taxonomy" id="1840588"/>
    <lineage>
        <taxon>Eukaryota</taxon>
        <taxon>Viridiplantae</taxon>
        <taxon>Streptophyta</taxon>
        <taxon>Embryophyta</taxon>
        <taxon>Tracheophyta</taxon>
        <taxon>Spermatophyta</taxon>
        <taxon>Magnoliopsida</taxon>
        <taxon>eudicotyledons</taxon>
        <taxon>Gunneridae</taxon>
        <taxon>Pentapetalae</taxon>
        <taxon>asterids</taxon>
        <taxon>Ericales</taxon>
        <taxon>Theaceae</taxon>
        <taxon>Camellia</taxon>
    </lineage>
</organism>
<name>A0ACC0HPV1_9ERIC</name>
<evidence type="ECO:0000313" key="2">
    <source>
        <dbReference type="Proteomes" id="UP001060215"/>
    </source>
</evidence>